<keyword evidence="3" id="KW-1185">Reference proteome</keyword>
<feature type="region of interest" description="Disordered" evidence="1">
    <location>
        <begin position="45"/>
        <end position="64"/>
    </location>
</feature>
<evidence type="ECO:0000313" key="3">
    <source>
        <dbReference type="Proteomes" id="UP000831120"/>
    </source>
</evidence>
<proteinExistence type="predicted"/>
<evidence type="ECO:0000256" key="1">
    <source>
        <dbReference type="SAM" id="MobiDB-lite"/>
    </source>
</evidence>
<evidence type="ECO:0000313" key="2">
    <source>
        <dbReference type="EMBL" id="BDG16138.1"/>
    </source>
</evidence>
<sequence length="64" mass="6881">MTATTVLKQALAKGNSSRSSLDIGPGQPLPYDRHKPRCGLEGAHLRTAKARQDRQQSRAAPGID</sequence>
<dbReference type="Proteomes" id="UP000831120">
    <property type="component" value="Chromosome"/>
</dbReference>
<name>A0ABM7XIM0_THEBO</name>
<organism evidence="2 3">
    <name type="scientific">Thermus brockianus</name>
    <dbReference type="NCBI Taxonomy" id="56956"/>
    <lineage>
        <taxon>Bacteria</taxon>
        <taxon>Thermotogati</taxon>
        <taxon>Deinococcota</taxon>
        <taxon>Deinococci</taxon>
        <taxon>Thermales</taxon>
        <taxon>Thermaceae</taxon>
        <taxon>Thermus</taxon>
    </lineage>
</organism>
<dbReference type="EMBL" id="AP025593">
    <property type="protein sequence ID" value="BDG16138.1"/>
    <property type="molecule type" value="Genomic_DNA"/>
</dbReference>
<feature type="region of interest" description="Disordered" evidence="1">
    <location>
        <begin position="1"/>
        <end position="38"/>
    </location>
</feature>
<gene>
    <name evidence="2" type="ORF">TbrSNM41_08720</name>
</gene>
<reference evidence="2 3" key="1">
    <citation type="journal article" date="2022" name="Microbiol. Resour. Announc.">
        <title>Complete Genome Sequences of Thermus Strains Isolated from Senami Hot Spring in Japan.</title>
        <authorList>
            <person name="Miyazaki K."/>
        </authorList>
    </citation>
    <scope>NUCLEOTIDE SEQUENCE [LARGE SCALE GENOMIC DNA]</scope>
    <source>
        <strain evidence="2 3">SNM4-1</strain>
    </source>
</reference>
<accession>A0ABM7XIM0</accession>
<protein>
    <submittedName>
        <fullName evidence="2">Uncharacterized protein</fullName>
    </submittedName>
</protein>